<protein>
    <submittedName>
        <fullName evidence="2">Mor transcription activator family protein</fullName>
    </submittedName>
</protein>
<proteinExistence type="predicted"/>
<reference evidence="2 3" key="1">
    <citation type="submission" date="2018-07" db="EMBL/GenBank/DDBJ databases">
        <title>New species, Clostridium PI-S10-A1B.</title>
        <authorList>
            <person name="Krishna G."/>
            <person name="Summeta K."/>
            <person name="Shikha S."/>
            <person name="Prabhu P.B."/>
            <person name="Suresh K."/>
        </authorList>
    </citation>
    <scope>NUCLEOTIDE SEQUENCE [LARGE SCALE GENOMIC DNA]</scope>
    <source>
        <strain evidence="2 3">PI-S10-A1B</strain>
    </source>
</reference>
<dbReference type="AlphaFoldDB" id="A0A3E2N6R8"/>
<dbReference type="OrthoDB" id="2200281at2"/>
<dbReference type="Pfam" id="PF08765">
    <property type="entry name" value="Mor"/>
    <property type="match status" value="1"/>
</dbReference>
<evidence type="ECO:0000313" key="2">
    <source>
        <dbReference type="EMBL" id="RFZ76652.1"/>
    </source>
</evidence>
<sequence>MYFPIKKGIVDLSIIFMKAGGELHSEKRITATDLTGVYKEIAEVIGIEATILLHKNFQGQQITLPKKLFSKDYILKQVEMTSNNSDIKTVAFKYGYTERRLRQIIKENECKND</sequence>
<dbReference type="EMBL" id="QOHO01000076">
    <property type="protein sequence ID" value="RFZ76652.1"/>
    <property type="molecule type" value="Genomic_DNA"/>
</dbReference>
<comment type="caution">
    <text evidence="2">The sequence shown here is derived from an EMBL/GenBank/DDBJ whole genome shotgun (WGS) entry which is preliminary data.</text>
</comment>
<dbReference type="RefSeq" id="WP_117419235.1">
    <property type="nucleotide sequence ID" value="NZ_QOHO01000076.1"/>
</dbReference>
<dbReference type="Proteomes" id="UP000260680">
    <property type="component" value="Unassembled WGS sequence"/>
</dbReference>
<dbReference type="InterPro" id="IPR014875">
    <property type="entry name" value="Mor_transcription_activator"/>
</dbReference>
<evidence type="ECO:0000313" key="3">
    <source>
        <dbReference type="Proteomes" id="UP000260680"/>
    </source>
</evidence>
<dbReference type="SUPFAM" id="SSF46689">
    <property type="entry name" value="Homeodomain-like"/>
    <property type="match status" value="1"/>
</dbReference>
<evidence type="ECO:0000259" key="1">
    <source>
        <dbReference type="Pfam" id="PF08765"/>
    </source>
</evidence>
<gene>
    <name evidence="2" type="ORF">DS742_22665</name>
</gene>
<organism evidence="2 3">
    <name type="scientific">Lacrimispora amygdalina</name>
    <dbReference type="NCBI Taxonomy" id="253257"/>
    <lineage>
        <taxon>Bacteria</taxon>
        <taxon>Bacillati</taxon>
        <taxon>Bacillota</taxon>
        <taxon>Clostridia</taxon>
        <taxon>Lachnospirales</taxon>
        <taxon>Lachnospiraceae</taxon>
        <taxon>Lacrimispora</taxon>
    </lineage>
</organism>
<dbReference type="InterPro" id="IPR009057">
    <property type="entry name" value="Homeodomain-like_sf"/>
</dbReference>
<name>A0A3E2N6R8_9FIRM</name>
<feature type="domain" description="Mor transcription activator" evidence="1">
    <location>
        <begin position="31"/>
        <end position="108"/>
    </location>
</feature>
<accession>A0A3E2N6R8</accession>